<accession>A0A166SJL1</accession>
<dbReference type="InterPro" id="IPR011856">
    <property type="entry name" value="tRNA_endonuc-like_dom_sf"/>
</dbReference>
<name>A0A166SJL1_9CLOT</name>
<sequence length="89" mass="10473">MLPIEETLTVANELGIEHPKNPKNGENIVMTTDFLITKEIQGKTINIVRTIKPKDMLMNKRVIEKFEIERVYWERREISVIETEDFNSI</sequence>
<gene>
    <name evidence="2" type="primary">tnsA_1</name>
    <name evidence="2" type="ORF">WY13_00106</name>
</gene>
<dbReference type="PATRIC" id="fig|1538.10.peg.588"/>
<dbReference type="Pfam" id="PF08722">
    <property type="entry name" value="Tn7_TnsA-like_N"/>
    <property type="match status" value="1"/>
</dbReference>
<dbReference type="RefSeq" id="WP_063553769.1">
    <property type="nucleotide sequence ID" value="NZ_LITT01000001.1"/>
</dbReference>
<evidence type="ECO:0000259" key="1">
    <source>
        <dbReference type="Pfam" id="PF08722"/>
    </source>
</evidence>
<dbReference type="InterPro" id="IPR011335">
    <property type="entry name" value="Restrct_endonuc-II-like"/>
</dbReference>
<dbReference type="GO" id="GO:0003676">
    <property type="term" value="F:nucleic acid binding"/>
    <property type="evidence" value="ECO:0007669"/>
    <property type="project" value="InterPro"/>
</dbReference>
<dbReference type="InterPro" id="IPR014833">
    <property type="entry name" value="TnsA_N"/>
</dbReference>
<evidence type="ECO:0000313" key="2">
    <source>
        <dbReference type="EMBL" id="OAA92397.1"/>
    </source>
</evidence>
<dbReference type="EMBL" id="LITT01000001">
    <property type="protein sequence ID" value="OAA92397.1"/>
    <property type="molecule type" value="Genomic_DNA"/>
</dbReference>
<comment type="caution">
    <text evidence="2">The sequence shown here is derived from an EMBL/GenBank/DDBJ whole genome shotgun (WGS) entry which is preliminary data.</text>
</comment>
<protein>
    <submittedName>
        <fullName evidence="2">Transposon Tn7 transposition protein TnsA</fullName>
    </submittedName>
</protein>
<dbReference type="Gene3D" id="3.40.1350.10">
    <property type="match status" value="1"/>
</dbReference>
<dbReference type="OrthoDB" id="5291587at2"/>
<proteinExistence type="predicted"/>
<dbReference type="Proteomes" id="UP000077407">
    <property type="component" value="Unassembled WGS sequence"/>
</dbReference>
<organism evidence="2 3">
    <name type="scientific">Clostridium ljungdahlii</name>
    <dbReference type="NCBI Taxonomy" id="1538"/>
    <lineage>
        <taxon>Bacteria</taxon>
        <taxon>Bacillati</taxon>
        <taxon>Bacillota</taxon>
        <taxon>Clostridia</taxon>
        <taxon>Eubacteriales</taxon>
        <taxon>Clostridiaceae</taxon>
        <taxon>Clostridium</taxon>
    </lineage>
</organism>
<dbReference type="AlphaFoldDB" id="A0A166SJL1"/>
<feature type="domain" description="TnsA endonuclease N-terminal" evidence="1">
    <location>
        <begin position="7"/>
        <end position="78"/>
    </location>
</feature>
<dbReference type="SUPFAM" id="SSF52980">
    <property type="entry name" value="Restriction endonuclease-like"/>
    <property type="match status" value="1"/>
</dbReference>
<evidence type="ECO:0000313" key="3">
    <source>
        <dbReference type="Proteomes" id="UP000077407"/>
    </source>
</evidence>
<reference evidence="2 3" key="1">
    <citation type="journal article" date="2015" name="Biotechnol. Bioeng.">
        <title>Genome sequence and phenotypic characterization of Caulobacter segnis.</title>
        <authorList>
            <person name="Patel S."/>
            <person name="Fletcher B."/>
            <person name="Scott D.C."/>
            <person name="Ely B."/>
        </authorList>
    </citation>
    <scope>NUCLEOTIDE SEQUENCE [LARGE SCALE GENOMIC DNA]</scope>
    <source>
        <strain evidence="2 3">ERI-2</strain>
    </source>
</reference>